<reference evidence="2 3" key="1">
    <citation type="submission" date="2016-03" db="EMBL/GenBank/DDBJ databases">
        <authorList>
            <person name="Ploux O."/>
        </authorList>
    </citation>
    <scope>NUCLEOTIDE SEQUENCE [LARGE SCALE GENOMIC DNA]</scope>
    <source>
        <strain evidence="2 3">UAMH 11012</strain>
    </source>
</reference>
<evidence type="ECO:0000313" key="2">
    <source>
        <dbReference type="EMBL" id="CZR63586.1"/>
    </source>
</evidence>
<gene>
    <name evidence="2" type="ORF">PAC_13483</name>
</gene>
<keyword evidence="1" id="KW-0732">Signal</keyword>
<feature type="chain" id="PRO_5013335709" evidence="1">
    <location>
        <begin position="23"/>
        <end position="396"/>
    </location>
</feature>
<organism evidence="2 3">
    <name type="scientific">Phialocephala subalpina</name>
    <dbReference type="NCBI Taxonomy" id="576137"/>
    <lineage>
        <taxon>Eukaryota</taxon>
        <taxon>Fungi</taxon>
        <taxon>Dikarya</taxon>
        <taxon>Ascomycota</taxon>
        <taxon>Pezizomycotina</taxon>
        <taxon>Leotiomycetes</taxon>
        <taxon>Helotiales</taxon>
        <taxon>Mollisiaceae</taxon>
        <taxon>Phialocephala</taxon>
        <taxon>Phialocephala fortinii species complex</taxon>
    </lineage>
</organism>
<protein>
    <submittedName>
        <fullName evidence="2">Uncharacterized protein</fullName>
    </submittedName>
</protein>
<feature type="signal peptide" evidence="1">
    <location>
        <begin position="1"/>
        <end position="22"/>
    </location>
</feature>
<dbReference type="EMBL" id="FJOG01000024">
    <property type="protein sequence ID" value="CZR63586.1"/>
    <property type="molecule type" value="Genomic_DNA"/>
</dbReference>
<accession>A0A1L7XF36</accession>
<sequence length="396" mass="44542">MKARTLHYLLLVGLRFLEPVSSRTVYSCDGCIPKKVLETPGYGFDIAFDYLTATVKYTNGTLQALSKVSPGEEYLQVMEQFRQQHNTSARNFDHTQHQPEDVLEKSTIGILIAEITHLVDSFPQSRNISAEHLGVSMPGFFDKRASARLEESLRRLTLLPQRHLFWPSEFMAISAYESGMCGFGTATPEDQCGENGYPDRSILVFHYGKSALVVSRYIAMIGQILGLAEDYYDKSKDRQSPPENRTDSFWDSDLGGNSIPKDKAAADIYWQDVTTRIADFISLQSFIIYQSDLPFLIEQFVVSGELASMPEFQQALRDAIDRSLGQSSLDNFLHQPKDVIDPLFVAAIGAAQLAKDYMDAPKPLGCSESAECERQREVYRDSLVKNERGSMPKQEL</sequence>
<keyword evidence="3" id="KW-1185">Reference proteome</keyword>
<dbReference type="AlphaFoldDB" id="A0A1L7XF36"/>
<dbReference type="Proteomes" id="UP000184330">
    <property type="component" value="Unassembled WGS sequence"/>
</dbReference>
<evidence type="ECO:0000313" key="3">
    <source>
        <dbReference type="Proteomes" id="UP000184330"/>
    </source>
</evidence>
<name>A0A1L7XF36_9HELO</name>
<dbReference type="OrthoDB" id="3643156at2759"/>
<proteinExistence type="predicted"/>
<evidence type="ECO:0000256" key="1">
    <source>
        <dbReference type="SAM" id="SignalP"/>
    </source>
</evidence>